<keyword evidence="2" id="KW-1133">Transmembrane helix</keyword>
<proteinExistence type="predicted"/>
<feature type="compositionally biased region" description="Basic and acidic residues" evidence="1">
    <location>
        <begin position="153"/>
        <end position="163"/>
    </location>
</feature>
<protein>
    <submittedName>
        <fullName evidence="3">Uncharacterized protein</fullName>
    </submittedName>
</protein>
<evidence type="ECO:0000313" key="4">
    <source>
        <dbReference type="Proteomes" id="UP001295794"/>
    </source>
</evidence>
<name>A0AAD2Q0D7_9AGAR</name>
<comment type="caution">
    <text evidence="3">The sequence shown here is derived from an EMBL/GenBank/DDBJ whole genome shotgun (WGS) entry which is preliminary data.</text>
</comment>
<organism evidence="3 4">
    <name type="scientific">Mycena citricolor</name>
    <dbReference type="NCBI Taxonomy" id="2018698"/>
    <lineage>
        <taxon>Eukaryota</taxon>
        <taxon>Fungi</taxon>
        <taxon>Dikarya</taxon>
        <taxon>Basidiomycota</taxon>
        <taxon>Agaricomycotina</taxon>
        <taxon>Agaricomycetes</taxon>
        <taxon>Agaricomycetidae</taxon>
        <taxon>Agaricales</taxon>
        <taxon>Marasmiineae</taxon>
        <taxon>Mycenaceae</taxon>
        <taxon>Mycena</taxon>
    </lineage>
</organism>
<feature type="transmembrane region" description="Helical" evidence="2">
    <location>
        <begin position="47"/>
        <end position="65"/>
    </location>
</feature>
<gene>
    <name evidence="3" type="ORF">MYCIT1_LOCUS634</name>
</gene>
<sequence length="204" mass="22740">MSARSPLSVVFLLHIALEIPLAIQGVWSPASLPFLQMNNTTLVVVKLYSALVFATCGVSLLCFGLPEFLPGKRALAIGLCIYHTICSTILYQAPRFIPMSLGAFAERLVSPMVDGRASFLFFRSFTRRQLQSHARRRLGNPTWSPRTSHGRLVARDPSLRSDDTPPMIRSSFVQEEQGYGETRSVRVCKNDSAAYLYCSEYTTT</sequence>
<evidence type="ECO:0000256" key="2">
    <source>
        <dbReference type="SAM" id="Phobius"/>
    </source>
</evidence>
<evidence type="ECO:0000313" key="3">
    <source>
        <dbReference type="EMBL" id="CAK5262148.1"/>
    </source>
</evidence>
<dbReference type="EMBL" id="CAVNYO010000009">
    <property type="protein sequence ID" value="CAK5262148.1"/>
    <property type="molecule type" value="Genomic_DNA"/>
</dbReference>
<feature type="transmembrane region" description="Helical" evidence="2">
    <location>
        <begin position="74"/>
        <end position="93"/>
    </location>
</feature>
<dbReference type="Proteomes" id="UP001295794">
    <property type="component" value="Unassembled WGS sequence"/>
</dbReference>
<accession>A0AAD2Q0D7</accession>
<feature type="transmembrane region" description="Helical" evidence="2">
    <location>
        <begin position="7"/>
        <end position="27"/>
    </location>
</feature>
<keyword evidence="4" id="KW-1185">Reference proteome</keyword>
<evidence type="ECO:0000256" key="1">
    <source>
        <dbReference type="SAM" id="MobiDB-lite"/>
    </source>
</evidence>
<keyword evidence="2" id="KW-0812">Transmembrane</keyword>
<feature type="region of interest" description="Disordered" evidence="1">
    <location>
        <begin position="136"/>
        <end position="166"/>
    </location>
</feature>
<keyword evidence="2" id="KW-0472">Membrane</keyword>
<dbReference type="AlphaFoldDB" id="A0AAD2Q0D7"/>
<reference evidence="3" key="1">
    <citation type="submission" date="2023-11" db="EMBL/GenBank/DDBJ databases">
        <authorList>
            <person name="De Vega J J."/>
            <person name="De Vega J J."/>
        </authorList>
    </citation>
    <scope>NUCLEOTIDE SEQUENCE</scope>
</reference>